<protein>
    <recommendedName>
        <fullName evidence="4">Cellulose synthase subunit</fullName>
    </recommendedName>
</protein>
<evidence type="ECO:0008006" key="4">
    <source>
        <dbReference type="Google" id="ProtNLM"/>
    </source>
</evidence>
<keyword evidence="3" id="KW-1185">Reference proteome</keyword>
<name>A0ABU7L736_9NOCA</name>
<keyword evidence="1" id="KW-0812">Transmembrane</keyword>
<evidence type="ECO:0000256" key="1">
    <source>
        <dbReference type="SAM" id="Phobius"/>
    </source>
</evidence>
<keyword evidence="1" id="KW-0472">Membrane</keyword>
<feature type="transmembrane region" description="Helical" evidence="1">
    <location>
        <begin position="584"/>
        <end position="606"/>
    </location>
</feature>
<accession>A0ABU7L736</accession>
<comment type="caution">
    <text evidence="2">The sequence shown here is derived from an EMBL/GenBank/DDBJ whole genome shotgun (WGS) entry which is preliminary data.</text>
</comment>
<dbReference type="RefSeq" id="WP_330132386.1">
    <property type="nucleotide sequence ID" value="NZ_JAUTXY010000002.1"/>
</dbReference>
<evidence type="ECO:0000313" key="2">
    <source>
        <dbReference type="EMBL" id="MEE2057134.1"/>
    </source>
</evidence>
<sequence>MFDTEALGFGDVIGFRGHSDVVTLTVPAPDGLRPEALDATVELPANIARGSIDVESDGRLLARVDLPPGISTVPVSIPLGGATIENQAAVVTLRLNLFAVDNICPEDWTDRSAALRDGVVRYTGTPTDPAAVADFLPPVLERLDLYLPAEPSAVESDTAVGLASAVTARYTGRPLTVDVREIPPNGIPPAAESPFVRQIVVTETDGTDSGAEIGAVPGGPSALYVKGDTESLATQARIVTSIVSGLAVSSEVYAEPRTVPPQQSPDITTLDDLGIGDQTATSVGVAQVRLYLDQARFGRPVGDLQLDLKGSYTPLPETESGLLTVEAGDTLLDSWAAESSGIIDRAITVPPEAMQRSTELTVTLRTTGGERHCGTTQPVTLMINGDSHVSSTIADPPVPDGFASLPQTLMPKFDVAATGSGIVDTARAVDIVAGLQSLTPILLDTEWVTADEAVASSAPAVIVAADGTIPGDLPLRLTDTEDRRFEIVGAEGASASLTFGTDVIYASLQVFRDNDRTVLVATSTDAPAELDRTLTWLAVDPDRWPGLTGHVLFTAEGRDPVALVDPRGDVLVPAEQDASPTVRWALIGTGVLVTAGVVAAGVLLVLRRNRPRPQ</sequence>
<keyword evidence="1" id="KW-1133">Transmembrane helix</keyword>
<gene>
    <name evidence="2" type="ORF">Q7514_06290</name>
</gene>
<proteinExistence type="predicted"/>
<evidence type="ECO:0000313" key="3">
    <source>
        <dbReference type="Proteomes" id="UP001336020"/>
    </source>
</evidence>
<organism evidence="2 3">
    <name type="scientific">Rhodococcus artemisiae</name>
    <dbReference type="NCBI Taxonomy" id="714159"/>
    <lineage>
        <taxon>Bacteria</taxon>
        <taxon>Bacillati</taxon>
        <taxon>Actinomycetota</taxon>
        <taxon>Actinomycetes</taxon>
        <taxon>Mycobacteriales</taxon>
        <taxon>Nocardiaceae</taxon>
        <taxon>Rhodococcus</taxon>
    </lineage>
</organism>
<reference evidence="2 3" key="1">
    <citation type="submission" date="2023-07" db="EMBL/GenBank/DDBJ databases">
        <authorList>
            <person name="Girao M."/>
            <person name="Carvalho M.F."/>
        </authorList>
    </citation>
    <scope>NUCLEOTIDE SEQUENCE [LARGE SCALE GENOMIC DNA]</scope>
    <source>
        <strain evidence="2 3">YIM65754</strain>
    </source>
</reference>
<dbReference type="EMBL" id="JAUTXY010000002">
    <property type="protein sequence ID" value="MEE2057134.1"/>
    <property type="molecule type" value="Genomic_DNA"/>
</dbReference>
<dbReference type="Proteomes" id="UP001336020">
    <property type="component" value="Unassembled WGS sequence"/>
</dbReference>